<dbReference type="Proteomes" id="UP000263642">
    <property type="component" value="Unassembled WGS sequence"/>
</dbReference>
<keyword evidence="1" id="KW-0472">Membrane</keyword>
<gene>
    <name evidence="2" type="ORF">DIT97_19815</name>
</gene>
<evidence type="ECO:0008006" key="4">
    <source>
        <dbReference type="Google" id="ProtNLM"/>
    </source>
</evidence>
<comment type="caution">
    <text evidence="2">The sequence shown here is derived from an EMBL/GenBank/DDBJ whole genome shotgun (WGS) entry which is preliminary data.</text>
</comment>
<protein>
    <recommendedName>
        <fullName evidence="4">Prepilin-type N-terminal cleavage/methylation domain-containing protein</fullName>
    </recommendedName>
</protein>
<dbReference type="InterPro" id="IPR012902">
    <property type="entry name" value="N_methyl_site"/>
</dbReference>
<organism evidence="2 3">
    <name type="scientific">Gimesia maris</name>
    <dbReference type="NCBI Taxonomy" id="122"/>
    <lineage>
        <taxon>Bacteria</taxon>
        <taxon>Pseudomonadati</taxon>
        <taxon>Planctomycetota</taxon>
        <taxon>Planctomycetia</taxon>
        <taxon>Planctomycetales</taxon>
        <taxon>Planctomycetaceae</taxon>
        <taxon>Gimesia</taxon>
    </lineage>
</organism>
<keyword evidence="1" id="KW-1133">Transmembrane helix</keyword>
<reference evidence="2 3" key="1">
    <citation type="journal article" date="2018" name="Nat. Biotechnol.">
        <title>A standardized bacterial taxonomy based on genome phylogeny substantially revises the tree of life.</title>
        <authorList>
            <person name="Parks D.H."/>
            <person name="Chuvochina M."/>
            <person name="Waite D.W."/>
            <person name="Rinke C."/>
            <person name="Skarshewski A."/>
            <person name="Chaumeil P.A."/>
            <person name="Hugenholtz P."/>
        </authorList>
    </citation>
    <scope>NUCLEOTIDE SEQUENCE [LARGE SCALE GENOMIC DNA]</scope>
    <source>
        <strain evidence="2">UBA9375</strain>
    </source>
</reference>
<keyword evidence="1" id="KW-0812">Transmembrane</keyword>
<evidence type="ECO:0000256" key="1">
    <source>
        <dbReference type="SAM" id="Phobius"/>
    </source>
</evidence>
<dbReference type="PROSITE" id="PS00409">
    <property type="entry name" value="PROKAR_NTER_METHYL"/>
    <property type="match status" value="1"/>
</dbReference>
<dbReference type="EMBL" id="DQAY01000118">
    <property type="protein sequence ID" value="HCO25159.1"/>
    <property type="molecule type" value="Genomic_DNA"/>
</dbReference>
<evidence type="ECO:0000313" key="2">
    <source>
        <dbReference type="EMBL" id="HCO25159.1"/>
    </source>
</evidence>
<proteinExistence type="predicted"/>
<sequence length="155" mass="17101">MKVQLPIFANHRSRRAGLTLLEVLISLSIFLAALTALSQLIGIGSRAAVQTQLRTQAIFRCQSVLAEVLAGAQPMESVAMSAFEDEGENWKWNLNVEPGDYENMLKLTVLVQYIGDSETVSTSYQLIRQVRDPAMLLDAANTVETTTDTTLEDQL</sequence>
<name>A0A3D3R8Q7_9PLAN</name>
<feature type="transmembrane region" description="Helical" evidence="1">
    <location>
        <begin position="20"/>
        <end position="41"/>
    </location>
</feature>
<dbReference type="Pfam" id="PF07963">
    <property type="entry name" value="N_methyl"/>
    <property type="match status" value="1"/>
</dbReference>
<accession>A0A3D3R8Q7</accession>
<dbReference type="AlphaFoldDB" id="A0A3D3R8Q7"/>
<dbReference type="NCBIfam" id="TIGR02532">
    <property type="entry name" value="IV_pilin_GFxxxE"/>
    <property type="match status" value="1"/>
</dbReference>
<evidence type="ECO:0000313" key="3">
    <source>
        <dbReference type="Proteomes" id="UP000263642"/>
    </source>
</evidence>